<accession>A0A9N8VTU1</accession>
<dbReference type="InterPro" id="IPR018631">
    <property type="entry name" value="AAA-ATPase-like_dom"/>
</dbReference>
<name>A0A9N8VTU1_9GLOM</name>
<dbReference type="OrthoDB" id="2394447at2759"/>
<dbReference type="PANTHER" id="PTHR34825:SF1">
    <property type="entry name" value="AAA-ATPASE-LIKE DOMAIN-CONTAINING PROTEIN"/>
    <property type="match status" value="1"/>
</dbReference>
<keyword evidence="3" id="KW-1185">Reference proteome</keyword>
<sequence>MIAYFLSVLDSDEEFRTRRALFKGLLIENRHETFETFFAQFPVIYIDFLNTPVDNNTWNSMYKCLQDLISSVYRRHSYVSSSLNSARQIVFQQIIECNRDLSRKEWEDALKALSCYLCKFHGKPIIALVDNLEIPVQISIDKGYFTEANRFIKNMFSEFLKENPYLDKAMVAIVDTSNKKLDKILPANAWEYSLPSSDRVFQYGFGFTETDLITLAKVFKVVDIDDIMKKTLQCKTGVKPKIALYNPQAVWRELYLRLNNM</sequence>
<evidence type="ECO:0000259" key="1">
    <source>
        <dbReference type="Pfam" id="PF09820"/>
    </source>
</evidence>
<dbReference type="EMBL" id="CAJVPI010000033">
    <property type="protein sequence ID" value="CAG8462192.1"/>
    <property type="molecule type" value="Genomic_DNA"/>
</dbReference>
<dbReference type="AlphaFoldDB" id="A0A9N8VTU1"/>
<reference evidence="2" key="1">
    <citation type="submission" date="2021-06" db="EMBL/GenBank/DDBJ databases">
        <authorList>
            <person name="Kallberg Y."/>
            <person name="Tangrot J."/>
            <person name="Rosling A."/>
        </authorList>
    </citation>
    <scope>NUCLEOTIDE SEQUENCE</scope>
    <source>
        <strain evidence="2">BR232B</strain>
    </source>
</reference>
<dbReference type="PANTHER" id="PTHR34825">
    <property type="entry name" value="CONSERVED PROTEIN, WITH A WEAK D-GALACTARATE DEHYDRATASE/ALTRONATE HYDROLASE DOMAIN"/>
    <property type="match status" value="1"/>
</dbReference>
<comment type="caution">
    <text evidence="2">The sequence shown here is derived from an EMBL/GenBank/DDBJ whole genome shotgun (WGS) entry which is preliminary data.</text>
</comment>
<dbReference type="Proteomes" id="UP000789739">
    <property type="component" value="Unassembled WGS sequence"/>
</dbReference>
<evidence type="ECO:0000313" key="2">
    <source>
        <dbReference type="EMBL" id="CAG8462192.1"/>
    </source>
</evidence>
<protein>
    <submittedName>
        <fullName evidence="2">2250_t:CDS:1</fullName>
    </submittedName>
</protein>
<gene>
    <name evidence="2" type="ORF">PBRASI_LOCUS645</name>
</gene>
<feature type="domain" description="AAA-ATPase-like" evidence="1">
    <location>
        <begin position="16"/>
        <end position="172"/>
    </location>
</feature>
<dbReference type="Pfam" id="PF09820">
    <property type="entry name" value="AAA-ATPase_like"/>
    <property type="match status" value="1"/>
</dbReference>
<proteinExistence type="predicted"/>
<organism evidence="2 3">
    <name type="scientific">Paraglomus brasilianum</name>
    <dbReference type="NCBI Taxonomy" id="144538"/>
    <lineage>
        <taxon>Eukaryota</taxon>
        <taxon>Fungi</taxon>
        <taxon>Fungi incertae sedis</taxon>
        <taxon>Mucoromycota</taxon>
        <taxon>Glomeromycotina</taxon>
        <taxon>Glomeromycetes</taxon>
        <taxon>Paraglomerales</taxon>
        <taxon>Paraglomeraceae</taxon>
        <taxon>Paraglomus</taxon>
    </lineage>
</organism>
<evidence type="ECO:0000313" key="3">
    <source>
        <dbReference type="Proteomes" id="UP000789739"/>
    </source>
</evidence>